<sequence length="156" mass="16830">MNRRKRGDMNLRFVSLFTPLFLVVIFVMVLALMLKLIGFMDDGGGGGGDGGATESSRLLPKEAIPIVYGACGGGEGEDDAEAGDCGGGGRSNSPEELDEGNKICAICYDHKRCCFFVPCGHFATCLHCAKRISEGEAKICPFCRTDIHMIRRLFSL</sequence>
<accession>A0A328D6I5</accession>
<feature type="region of interest" description="Disordered" evidence="5">
    <location>
        <begin position="75"/>
        <end position="96"/>
    </location>
</feature>
<dbReference type="EMBL" id="NQVE01000192">
    <property type="protein sequence ID" value="RAL40750.1"/>
    <property type="molecule type" value="Genomic_DNA"/>
</dbReference>
<evidence type="ECO:0000256" key="2">
    <source>
        <dbReference type="ARBA" id="ARBA00022771"/>
    </source>
</evidence>
<dbReference type="InterPro" id="IPR013083">
    <property type="entry name" value="Znf_RING/FYVE/PHD"/>
</dbReference>
<comment type="caution">
    <text evidence="8">The sequence shown here is derived from an EMBL/GenBank/DDBJ whole genome shotgun (WGS) entry which is preliminary data.</text>
</comment>
<evidence type="ECO:0000256" key="1">
    <source>
        <dbReference type="ARBA" id="ARBA00022723"/>
    </source>
</evidence>
<dbReference type="Proteomes" id="UP000249390">
    <property type="component" value="Unassembled WGS sequence"/>
</dbReference>
<dbReference type="GO" id="GO:0061630">
    <property type="term" value="F:ubiquitin protein ligase activity"/>
    <property type="evidence" value="ECO:0007669"/>
    <property type="project" value="TreeGrafter"/>
</dbReference>
<evidence type="ECO:0000313" key="8">
    <source>
        <dbReference type="EMBL" id="RAL40750.1"/>
    </source>
</evidence>
<gene>
    <name evidence="8" type="ORF">DM860_008448</name>
</gene>
<feature type="domain" description="RING-type" evidence="7">
    <location>
        <begin position="104"/>
        <end position="144"/>
    </location>
</feature>
<dbReference type="SUPFAM" id="SSF57850">
    <property type="entry name" value="RING/U-box"/>
    <property type="match status" value="1"/>
</dbReference>
<dbReference type="GO" id="GO:0016567">
    <property type="term" value="P:protein ubiquitination"/>
    <property type="evidence" value="ECO:0007669"/>
    <property type="project" value="TreeGrafter"/>
</dbReference>
<proteinExistence type="predicted"/>
<dbReference type="PANTHER" id="PTHR46858">
    <property type="entry name" value="OS05G0521000 PROTEIN"/>
    <property type="match status" value="1"/>
</dbReference>
<evidence type="ECO:0000256" key="4">
    <source>
        <dbReference type="PROSITE-ProRule" id="PRU00175"/>
    </source>
</evidence>
<keyword evidence="6" id="KW-0812">Transmembrane</keyword>
<dbReference type="GO" id="GO:0008270">
    <property type="term" value="F:zinc ion binding"/>
    <property type="evidence" value="ECO:0007669"/>
    <property type="project" value="UniProtKB-KW"/>
</dbReference>
<keyword evidence="6" id="KW-0472">Membrane</keyword>
<keyword evidence="9" id="KW-1185">Reference proteome</keyword>
<keyword evidence="2 4" id="KW-0863">Zinc-finger</keyword>
<dbReference type="AlphaFoldDB" id="A0A328D6I5"/>
<evidence type="ECO:0000256" key="5">
    <source>
        <dbReference type="SAM" id="MobiDB-lite"/>
    </source>
</evidence>
<keyword evidence="6" id="KW-1133">Transmembrane helix</keyword>
<feature type="transmembrane region" description="Helical" evidence="6">
    <location>
        <begin position="12"/>
        <end position="34"/>
    </location>
</feature>
<keyword evidence="3" id="KW-0862">Zinc</keyword>
<dbReference type="PANTHER" id="PTHR46858:SF15">
    <property type="entry name" value="DEATH-ASSOCIATED INHIBITOR OF APOPTOSIS 1-LIKE"/>
    <property type="match status" value="1"/>
</dbReference>
<organism evidence="8 9">
    <name type="scientific">Cuscuta australis</name>
    <dbReference type="NCBI Taxonomy" id="267555"/>
    <lineage>
        <taxon>Eukaryota</taxon>
        <taxon>Viridiplantae</taxon>
        <taxon>Streptophyta</taxon>
        <taxon>Embryophyta</taxon>
        <taxon>Tracheophyta</taxon>
        <taxon>Spermatophyta</taxon>
        <taxon>Magnoliopsida</taxon>
        <taxon>eudicotyledons</taxon>
        <taxon>Gunneridae</taxon>
        <taxon>Pentapetalae</taxon>
        <taxon>asterids</taxon>
        <taxon>lamiids</taxon>
        <taxon>Solanales</taxon>
        <taxon>Convolvulaceae</taxon>
        <taxon>Cuscuteae</taxon>
        <taxon>Cuscuta</taxon>
        <taxon>Cuscuta subgen. Grammica</taxon>
        <taxon>Cuscuta sect. Cleistogrammica</taxon>
    </lineage>
</organism>
<name>A0A328D6I5_9ASTE</name>
<dbReference type="InterPro" id="IPR001841">
    <property type="entry name" value="Znf_RING"/>
</dbReference>
<evidence type="ECO:0000313" key="9">
    <source>
        <dbReference type="Proteomes" id="UP000249390"/>
    </source>
</evidence>
<dbReference type="Gene3D" id="3.30.40.10">
    <property type="entry name" value="Zinc/RING finger domain, C3HC4 (zinc finger)"/>
    <property type="match status" value="1"/>
</dbReference>
<keyword evidence="1" id="KW-0479">Metal-binding</keyword>
<reference evidence="8 9" key="1">
    <citation type="submission" date="2018-06" db="EMBL/GenBank/DDBJ databases">
        <title>The Genome of Cuscuta australis (Dodder) Provides Insight into the Evolution of Plant Parasitism.</title>
        <authorList>
            <person name="Liu H."/>
        </authorList>
    </citation>
    <scope>NUCLEOTIDE SEQUENCE [LARGE SCALE GENOMIC DNA]</scope>
    <source>
        <strain evidence="9">cv. Yunnan</strain>
        <tissue evidence="8">Vines</tissue>
    </source>
</reference>
<dbReference type="Pfam" id="PF13920">
    <property type="entry name" value="zf-C3HC4_3"/>
    <property type="match status" value="1"/>
</dbReference>
<dbReference type="PROSITE" id="PS50089">
    <property type="entry name" value="ZF_RING_2"/>
    <property type="match status" value="1"/>
</dbReference>
<protein>
    <recommendedName>
        <fullName evidence="7">RING-type domain-containing protein</fullName>
    </recommendedName>
</protein>
<evidence type="ECO:0000259" key="7">
    <source>
        <dbReference type="PROSITE" id="PS50089"/>
    </source>
</evidence>
<evidence type="ECO:0000256" key="6">
    <source>
        <dbReference type="SAM" id="Phobius"/>
    </source>
</evidence>
<evidence type="ECO:0000256" key="3">
    <source>
        <dbReference type="ARBA" id="ARBA00022833"/>
    </source>
</evidence>